<dbReference type="InterPro" id="IPR011009">
    <property type="entry name" value="Kinase-like_dom_sf"/>
</dbReference>
<proteinExistence type="predicted"/>
<evidence type="ECO:0000313" key="3">
    <source>
        <dbReference type="Proteomes" id="UP001239445"/>
    </source>
</evidence>
<dbReference type="EMBL" id="MU839831">
    <property type="protein sequence ID" value="KAK1757149.1"/>
    <property type="molecule type" value="Genomic_DNA"/>
</dbReference>
<feature type="non-terminal residue" evidence="2">
    <location>
        <position position="1"/>
    </location>
</feature>
<dbReference type="Gene3D" id="3.90.1200.10">
    <property type="match status" value="1"/>
</dbReference>
<dbReference type="Proteomes" id="UP001239445">
    <property type="component" value="Unassembled WGS sequence"/>
</dbReference>
<dbReference type="PANTHER" id="PTHR21310:SF15">
    <property type="entry name" value="AMINOGLYCOSIDE PHOSPHOTRANSFERASE DOMAIN-CONTAINING PROTEIN"/>
    <property type="match status" value="1"/>
</dbReference>
<accession>A0AAJ0BF76</accession>
<feature type="domain" description="Aminoglycoside phosphotransferase" evidence="1">
    <location>
        <begin position="22"/>
        <end position="233"/>
    </location>
</feature>
<gene>
    <name evidence="2" type="ORF">QBC47DRAFT_297618</name>
</gene>
<sequence>PKARGFNNTNRVQSIVASQHLARRALLASDLLAVIVPAVYAWAPYRPDETDGVAGMGWIIEEFCYGVKLYHGVFNSLSIDAKKDAISQMADIFACVQSVKLPAGVTKFGGLTFDEHGHIADGQMPILPGGPWTTYAEVWRASIRTELEHSEEEGAVTAGWRANGVRDRIEEFIADGGVERMLSRVDVGQRVLVHGDFSMQNMLFSEKWNHITALLDFDFACVTHPCHEFFGGIYGSLVPRDHELLQEAVWSGVFDPALEGLSDEEKEMWEVAKAWDDELASLGLVRPSQTAGKDGLRDLNELLALLCPRILDYPMCMKRLSKGGVHGKTRAEIEAKIAETLDKNGVKIVEILEKWKADCHSP</sequence>
<dbReference type="PANTHER" id="PTHR21310">
    <property type="entry name" value="AMINOGLYCOSIDE PHOSPHOTRANSFERASE-RELATED-RELATED"/>
    <property type="match status" value="1"/>
</dbReference>
<evidence type="ECO:0000259" key="1">
    <source>
        <dbReference type="Pfam" id="PF01636"/>
    </source>
</evidence>
<keyword evidence="3" id="KW-1185">Reference proteome</keyword>
<dbReference type="AlphaFoldDB" id="A0AAJ0BF76"/>
<evidence type="ECO:0000313" key="2">
    <source>
        <dbReference type="EMBL" id="KAK1757149.1"/>
    </source>
</evidence>
<name>A0AAJ0BF76_9PEZI</name>
<protein>
    <submittedName>
        <fullName evidence="2">Aminoglycoside phosphotransferase</fullName>
    </submittedName>
</protein>
<dbReference type="Pfam" id="PF01636">
    <property type="entry name" value="APH"/>
    <property type="match status" value="1"/>
</dbReference>
<organism evidence="2 3">
    <name type="scientific">Echria macrotheca</name>
    <dbReference type="NCBI Taxonomy" id="438768"/>
    <lineage>
        <taxon>Eukaryota</taxon>
        <taxon>Fungi</taxon>
        <taxon>Dikarya</taxon>
        <taxon>Ascomycota</taxon>
        <taxon>Pezizomycotina</taxon>
        <taxon>Sordariomycetes</taxon>
        <taxon>Sordariomycetidae</taxon>
        <taxon>Sordariales</taxon>
        <taxon>Schizotheciaceae</taxon>
        <taxon>Echria</taxon>
    </lineage>
</organism>
<reference evidence="2" key="1">
    <citation type="submission" date="2023-06" db="EMBL/GenBank/DDBJ databases">
        <title>Genome-scale phylogeny and comparative genomics of the fungal order Sordariales.</title>
        <authorList>
            <consortium name="Lawrence Berkeley National Laboratory"/>
            <person name="Hensen N."/>
            <person name="Bonometti L."/>
            <person name="Westerberg I."/>
            <person name="Brannstrom I.O."/>
            <person name="Guillou S."/>
            <person name="Cros-Aarteil S."/>
            <person name="Calhoun S."/>
            <person name="Haridas S."/>
            <person name="Kuo A."/>
            <person name="Mondo S."/>
            <person name="Pangilinan J."/>
            <person name="Riley R."/>
            <person name="Labutti K."/>
            <person name="Andreopoulos B."/>
            <person name="Lipzen A."/>
            <person name="Chen C."/>
            <person name="Yanf M."/>
            <person name="Daum C."/>
            <person name="Ng V."/>
            <person name="Clum A."/>
            <person name="Steindorff A."/>
            <person name="Ohm R."/>
            <person name="Martin F."/>
            <person name="Silar P."/>
            <person name="Natvig D."/>
            <person name="Lalanne C."/>
            <person name="Gautier V."/>
            <person name="Ament-Velasquez S.L."/>
            <person name="Kruys A."/>
            <person name="Hutchinson M.I."/>
            <person name="Powell A.J."/>
            <person name="Barry K."/>
            <person name="Miller A.N."/>
            <person name="Grigoriev I.V."/>
            <person name="Debuchy R."/>
            <person name="Gladieux P."/>
            <person name="Thoren M.H."/>
            <person name="Johannesson H."/>
        </authorList>
    </citation>
    <scope>NUCLEOTIDE SEQUENCE</scope>
    <source>
        <strain evidence="2">PSN4</strain>
    </source>
</reference>
<dbReference type="SUPFAM" id="SSF56112">
    <property type="entry name" value="Protein kinase-like (PK-like)"/>
    <property type="match status" value="1"/>
</dbReference>
<comment type="caution">
    <text evidence="2">The sequence shown here is derived from an EMBL/GenBank/DDBJ whole genome shotgun (WGS) entry which is preliminary data.</text>
</comment>
<dbReference type="InterPro" id="IPR002575">
    <property type="entry name" value="Aminoglycoside_PTrfase"/>
</dbReference>
<dbReference type="InterPro" id="IPR051678">
    <property type="entry name" value="AGP_Transferase"/>
</dbReference>